<dbReference type="InterPro" id="IPR006843">
    <property type="entry name" value="PAP/fibrillin_dom"/>
</dbReference>
<dbReference type="OrthoDB" id="189024at2759"/>
<keyword evidence="2" id="KW-0934">Plastid</keyword>
<dbReference type="GO" id="GO:0009536">
    <property type="term" value="C:plastid"/>
    <property type="evidence" value="ECO:0007669"/>
    <property type="project" value="UniProtKB-SubCell"/>
</dbReference>
<dbReference type="Pfam" id="PF04755">
    <property type="entry name" value="PAP_fibrillin"/>
    <property type="match status" value="2"/>
</dbReference>
<accession>A0A2V3IXL7</accession>
<dbReference type="InterPro" id="IPR039633">
    <property type="entry name" value="PAP"/>
</dbReference>
<dbReference type="EMBL" id="NBIV01000032">
    <property type="protein sequence ID" value="PXF46896.1"/>
    <property type="molecule type" value="Genomic_DNA"/>
</dbReference>
<evidence type="ECO:0000256" key="2">
    <source>
        <dbReference type="ARBA" id="ARBA00022640"/>
    </source>
</evidence>
<sequence length="247" mass="27620">MVPMSPAMTFTGQAISIKSRRETPRRSRKPFTIFACLKQESARNPAPAVSPLKERLLSGIDNLDRGLSIDPDADTMTPEEADVEDLIEELEDNYPPQVPTKDPRNSGSWRLKYTSSSITRYFGGVTGLQRLLPNASVGEIIQEIDSEGGKCMFSEKISFEVPIVGNEVCLDIRIEGRMRAASEERQLWEPESVKCGVFSWFADSWKTFRAFQVADITYLDDELRITRGQTGSVSVFQKALSDDDKVG</sequence>
<keyword evidence="6" id="KW-1185">Reference proteome</keyword>
<feature type="region of interest" description="Disordered" evidence="3">
    <location>
        <begin position="1"/>
        <end position="25"/>
    </location>
</feature>
<evidence type="ECO:0000256" key="3">
    <source>
        <dbReference type="SAM" id="MobiDB-lite"/>
    </source>
</evidence>
<dbReference type="PANTHER" id="PTHR31906">
    <property type="entry name" value="PLASTID-LIPID-ASSOCIATED PROTEIN 4, CHLOROPLASTIC-RELATED"/>
    <property type="match status" value="1"/>
</dbReference>
<feature type="domain" description="Plastid lipid-associated protein/fibrillin conserved" evidence="4">
    <location>
        <begin position="215"/>
        <end position="236"/>
    </location>
</feature>
<evidence type="ECO:0000313" key="5">
    <source>
        <dbReference type="EMBL" id="PXF46896.1"/>
    </source>
</evidence>
<proteinExistence type="predicted"/>
<reference evidence="5 6" key="1">
    <citation type="journal article" date="2018" name="Mol. Biol. Evol.">
        <title>Analysis of the draft genome of the red seaweed Gracilariopsis chorda provides insights into genome size evolution in Rhodophyta.</title>
        <authorList>
            <person name="Lee J."/>
            <person name="Yang E.C."/>
            <person name="Graf L."/>
            <person name="Yang J.H."/>
            <person name="Qiu H."/>
            <person name="Zel Zion U."/>
            <person name="Chan C.X."/>
            <person name="Stephens T.G."/>
            <person name="Weber A.P.M."/>
            <person name="Boo G.H."/>
            <person name="Boo S.M."/>
            <person name="Kim K.M."/>
            <person name="Shin Y."/>
            <person name="Jung M."/>
            <person name="Lee S.J."/>
            <person name="Yim H.S."/>
            <person name="Lee J.H."/>
            <person name="Bhattacharya D."/>
            <person name="Yoon H.S."/>
        </authorList>
    </citation>
    <scope>NUCLEOTIDE SEQUENCE [LARGE SCALE GENOMIC DNA]</scope>
    <source>
        <strain evidence="5 6">SKKU-2015</strain>
        <tissue evidence="5">Whole body</tissue>
    </source>
</reference>
<gene>
    <name evidence="5" type="ORF">BWQ96_03425</name>
</gene>
<evidence type="ECO:0000259" key="4">
    <source>
        <dbReference type="Pfam" id="PF04755"/>
    </source>
</evidence>
<evidence type="ECO:0000313" key="6">
    <source>
        <dbReference type="Proteomes" id="UP000247409"/>
    </source>
</evidence>
<organism evidence="5 6">
    <name type="scientific">Gracilariopsis chorda</name>
    <dbReference type="NCBI Taxonomy" id="448386"/>
    <lineage>
        <taxon>Eukaryota</taxon>
        <taxon>Rhodophyta</taxon>
        <taxon>Florideophyceae</taxon>
        <taxon>Rhodymeniophycidae</taxon>
        <taxon>Gracilariales</taxon>
        <taxon>Gracilariaceae</taxon>
        <taxon>Gracilariopsis</taxon>
    </lineage>
</organism>
<comment type="subcellular location">
    <subcellularLocation>
        <location evidence="1">Plastid</location>
    </subcellularLocation>
</comment>
<feature type="domain" description="Plastid lipid-associated protein/fibrillin conserved" evidence="4">
    <location>
        <begin position="52"/>
        <end position="149"/>
    </location>
</feature>
<name>A0A2V3IXL7_9FLOR</name>
<evidence type="ECO:0000256" key="1">
    <source>
        <dbReference type="ARBA" id="ARBA00004474"/>
    </source>
</evidence>
<dbReference type="Proteomes" id="UP000247409">
    <property type="component" value="Unassembled WGS sequence"/>
</dbReference>
<comment type="caution">
    <text evidence="5">The sequence shown here is derived from an EMBL/GenBank/DDBJ whole genome shotgun (WGS) entry which is preliminary data.</text>
</comment>
<protein>
    <submittedName>
        <fullName evidence="5">Chromoplast-specific carotenoid-associated protein C1, chromoplastic</fullName>
    </submittedName>
</protein>
<dbReference type="AlphaFoldDB" id="A0A2V3IXL7"/>